<comment type="caution">
    <text evidence="4">The sequence shown here is derived from an EMBL/GenBank/DDBJ whole genome shotgun (WGS) entry which is preliminary data.</text>
</comment>
<organism evidence="4 5">
    <name type="scientific">Rhodonia placenta</name>
    <dbReference type="NCBI Taxonomy" id="104341"/>
    <lineage>
        <taxon>Eukaryota</taxon>
        <taxon>Fungi</taxon>
        <taxon>Dikarya</taxon>
        <taxon>Basidiomycota</taxon>
        <taxon>Agaricomycotina</taxon>
        <taxon>Agaricomycetes</taxon>
        <taxon>Polyporales</taxon>
        <taxon>Adustoporiaceae</taxon>
        <taxon>Rhodonia</taxon>
    </lineage>
</organism>
<gene>
    <name evidence="4" type="ORF">IEO21_05717</name>
</gene>
<proteinExistence type="inferred from homology"/>
<reference evidence="4" key="1">
    <citation type="submission" date="2020-11" db="EMBL/GenBank/DDBJ databases">
        <authorList>
            <person name="Koelle M."/>
            <person name="Horta M.A.C."/>
            <person name="Nowrousian M."/>
            <person name="Ohm R.A."/>
            <person name="Benz P."/>
            <person name="Pilgard A."/>
        </authorList>
    </citation>
    <scope>NUCLEOTIDE SEQUENCE</scope>
    <source>
        <strain evidence="4">FPRL280</strain>
    </source>
</reference>
<dbReference type="GO" id="GO:0016491">
    <property type="term" value="F:oxidoreductase activity"/>
    <property type="evidence" value="ECO:0007669"/>
    <property type="project" value="UniProtKB-KW"/>
</dbReference>
<dbReference type="EMBL" id="JADOXO010000110">
    <property type="protein sequence ID" value="KAF9813231.1"/>
    <property type="molecule type" value="Genomic_DNA"/>
</dbReference>
<evidence type="ECO:0000256" key="3">
    <source>
        <dbReference type="SAM" id="MobiDB-lite"/>
    </source>
</evidence>
<evidence type="ECO:0000313" key="4">
    <source>
        <dbReference type="EMBL" id="KAF9813231.1"/>
    </source>
</evidence>
<protein>
    <submittedName>
        <fullName evidence="4">Uncharacterized protein</fullName>
    </submittedName>
</protein>
<dbReference type="InterPro" id="IPR051019">
    <property type="entry name" value="VLCFA-Steroid_DH"/>
</dbReference>
<keyword evidence="2" id="KW-0560">Oxidoreductase</keyword>
<accession>A0A8H7P1F4</accession>
<evidence type="ECO:0000256" key="1">
    <source>
        <dbReference type="ARBA" id="ARBA00006484"/>
    </source>
</evidence>
<dbReference type="InterPro" id="IPR036291">
    <property type="entry name" value="NAD(P)-bd_dom_sf"/>
</dbReference>
<feature type="region of interest" description="Disordered" evidence="3">
    <location>
        <begin position="254"/>
        <end position="281"/>
    </location>
</feature>
<dbReference type="PANTHER" id="PTHR43899">
    <property type="entry name" value="RH59310P"/>
    <property type="match status" value="1"/>
</dbReference>
<dbReference type="PANTHER" id="PTHR43899:SF13">
    <property type="entry name" value="RH59310P"/>
    <property type="match status" value="1"/>
</dbReference>
<dbReference type="Gene3D" id="3.40.50.720">
    <property type="entry name" value="NAD(P)-binding Rossmann-like Domain"/>
    <property type="match status" value="1"/>
</dbReference>
<evidence type="ECO:0000256" key="2">
    <source>
        <dbReference type="ARBA" id="ARBA00023002"/>
    </source>
</evidence>
<dbReference type="SUPFAM" id="SSF51735">
    <property type="entry name" value="NAD(P)-binding Rossmann-fold domains"/>
    <property type="match status" value="1"/>
</dbReference>
<sequence length="281" mass="29969">MHSFTHLSLDTHEHRVQRNMERPRMQLTISVNAEPPAATVDSVIPPDTIQGLSFLRAARYGAGKGAWAVVTNATSTQGSERAVRLADEGFNVLAIGRDADLLASLLCRMKSAYDLEDNKRQAKTLVVDDATELSTEQWDALTAELKGLDIGVLALHGDAEVPKSKSATDVTEKAVGNTSAANVATLARLVGLVLPGMAQSGPALGTWSAFEPRPSHQDTGVQRVDSLGQHAHECCARGRFARIPVTDARQTARNVLSEKLSRGSDGPALKLEGDDDTAGPM</sequence>
<dbReference type="Proteomes" id="UP000639403">
    <property type="component" value="Unassembled WGS sequence"/>
</dbReference>
<evidence type="ECO:0000313" key="5">
    <source>
        <dbReference type="Proteomes" id="UP000639403"/>
    </source>
</evidence>
<reference evidence="4" key="2">
    <citation type="journal article" name="Front. Microbiol.">
        <title>Degradative Capacity of Two Strains of Rhodonia placenta: From Phenotype to Genotype.</title>
        <authorList>
            <person name="Kolle M."/>
            <person name="Horta M.A.C."/>
            <person name="Nowrousian M."/>
            <person name="Ohm R.A."/>
            <person name="Benz J.P."/>
            <person name="Pilgard A."/>
        </authorList>
    </citation>
    <scope>NUCLEOTIDE SEQUENCE</scope>
    <source>
        <strain evidence="4">FPRL280</strain>
    </source>
</reference>
<dbReference type="AlphaFoldDB" id="A0A8H7P1F4"/>
<name>A0A8H7P1F4_9APHY</name>
<comment type="similarity">
    <text evidence="1">Belongs to the short-chain dehydrogenases/reductases (SDR) family.</text>
</comment>